<proteinExistence type="predicted"/>
<accession>A0ABN8RYC7</accession>
<gene>
    <name evidence="2" type="ORF">PLOB_00027004</name>
</gene>
<comment type="caution">
    <text evidence="2">The sequence shown here is derived from an EMBL/GenBank/DDBJ whole genome shotgun (WGS) entry which is preliminary data.</text>
</comment>
<protein>
    <submittedName>
        <fullName evidence="2">Uncharacterized protein</fullName>
    </submittedName>
</protein>
<dbReference type="EMBL" id="CALNXK010000324">
    <property type="protein sequence ID" value="CAH3182463.1"/>
    <property type="molecule type" value="Genomic_DNA"/>
</dbReference>
<reference evidence="2 3" key="1">
    <citation type="submission" date="2022-05" db="EMBL/GenBank/DDBJ databases">
        <authorList>
            <consortium name="Genoscope - CEA"/>
            <person name="William W."/>
        </authorList>
    </citation>
    <scope>NUCLEOTIDE SEQUENCE [LARGE SCALE GENOMIC DNA]</scope>
</reference>
<feature type="compositionally biased region" description="Basic and acidic residues" evidence="1">
    <location>
        <begin position="17"/>
        <end position="30"/>
    </location>
</feature>
<feature type="region of interest" description="Disordered" evidence="1">
    <location>
        <begin position="1"/>
        <end position="31"/>
    </location>
</feature>
<dbReference type="Proteomes" id="UP001159405">
    <property type="component" value="Unassembled WGS sequence"/>
</dbReference>
<sequence>MLLRGRRTVDGGCMLGTRKEADNDHQRSSELRQATYSADLSTQGTSTEMKRLPGYSPLWVEKPCLEFERAENEAMSVSSPDRERPVMVSVATTTDDLDVLVMKTDVDFKHQENEHERETEENHWNIRENMLCREEAEGRSRSVSPDSEEKKSFANGQIVYLSSLDEEGPVNFGLCCLCPEKSFFGERIEEFFGHKQKHS</sequence>
<evidence type="ECO:0000313" key="2">
    <source>
        <dbReference type="EMBL" id="CAH3182463.1"/>
    </source>
</evidence>
<evidence type="ECO:0000313" key="3">
    <source>
        <dbReference type="Proteomes" id="UP001159405"/>
    </source>
</evidence>
<keyword evidence="3" id="KW-1185">Reference proteome</keyword>
<name>A0ABN8RYC7_9CNID</name>
<organism evidence="2 3">
    <name type="scientific">Porites lobata</name>
    <dbReference type="NCBI Taxonomy" id="104759"/>
    <lineage>
        <taxon>Eukaryota</taxon>
        <taxon>Metazoa</taxon>
        <taxon>Cnidaria</taxon>
        <taxon>Anthozoa</taxon>
        <taxon>Hexacorallia</taxon>
        <taxon>Scleractinia</taxon>
        <taxon>Fungiina</taxon>
        <taxon>Poritidae</taxon>
        <taxon>Porites</taxon>
    </lineage>
</organism>
<evidence type="ECO:0000256" key="1">
    <source>
        <dbReference type="SAM" id="MobiDB-lite"/>
    </source>
</evidence>